<dbReference type="PANTHER" id="PTHR34216:SF7">
    <property type="entry name" value="POLY-BETA-1,6-N-ACETYL-D-GLUCOSAMINE N-DEACETYLASE"/>
    <property type="match status" value="1"/>
</dbReference>
<evidence type="ECO:0000313" key="3">
    <source>
        <dbReference type="EMBL" id="MCF1750118.1"/>
    </source>
</evidence>
<dbReference type="InterPro" id="IPR011330">
    <property type="entry name" value="Glyco_hydro/deAcase_b/a-brl"/>
</dbReference>
<accession>A0ABS9BPZ1</accession>
<sequence>MKLPNTVINFHVIQNSRWMEEILRVLLRFYNMVSAKDVERFYFGGLDLKNACHITVDDGDISVYTHLFPLIKKYNIPISIYVSPMAVMTGRNFWFQEIDGYDLKLFLGYYNKKYKQKHVFEGKYQVYALVKSLQLKEIHQLIVGYKHAYGIPDKPRRCMTLEQLLELKASGLVDIGAHTMHHPILRNESLATVREEIQQSIEKLGEVLGEEIKYFAYPNGVPVIDFGNREMDVLRDCGIKLAFSTQAKSFTVNDHPLSVPRRGITKGGPMFVLAKLALGDKWEALKRLLKGKQEPDFRLGKEGNGNSQ</sequence>
<dbReference type="PANTHER" id="PTHR34216">
    <property type="match status" value="1"/>
</dbReference>
<dbReference type="InterPro" id="IPR002509">
    <property type="entry name" value="NODB_dom"/>
</dbReference>
<dbReference type="Pfam" id="PF01522">
    <property type="entry name" value="Polysacc_deac_1"/>
    <property type="match status" value="1"/>
</dbReference>
<keyword evidence="1" id="KW-0732">Signal</keyword>
<protein>
    <submittedName>
        <fullName evidence="3">Polysaccharide deacetylase family protein</fullName>
    </submittedName>
</protein>
<reference evidence="3 4" key="1">
    <citation type="submission" date="2022-01" db="EMBL/GenBank/DDBJ databases">
        <title>Mariniradius saccharolyticus sp. nov., isolated from sediment of a river.</title>
        <authorList>
            <person name="Liu H."/>
        </authorList>
    </citation>
    <scope>NUCLEOTIDE SEQUENCE [LARGE SCALE GENOMIC DNA]</scope>
    <source>
        <strain evidence="3 4">RY-2</strain>
    </source>
</reference>
<dbReference type="RefSeq" id="WP_234860244.1">
    <property type="nucleotide sequence ID" value="NZ_JAKEVZ010000002.1"/>
</dbReference>
<dbReference type="Gene3D" id="3.20.20.370">
    <property type="entry name" value="Glycoside hydrolase/deacetylase"/>
    <property type="match status" value="1"/>
</dbReference>
<dbReference type="InterPro" id="IPR051398">
    <property type="entry name" value="Polysacch_Deacetylase"/>
</dbReference>
<feature type="domain" description="NodB homology" evidence="2">
    <location>
        <begin position="50"/>
        <end position="240"/>
    </location>
</feature>
<comment type="caution">
    <text evidence="3">The sequence shown here is derived from an EMBL/GenBank/DDBJ whole genome shotgun (WGS) entry which is preliminary data.</text>
</comment>
<evidence type="ECO:0000313" key="4">
    <source>
        <dbReference type="Proteomes" id="UP001201449"/>
    </source>
</evidence>
<dbReference type="Proteomes" id="UP001201449">
    <property type="component" value="Unassembled WGS sequence"/>
</dbReference>
<gene>
    <name evidence="3" type="ORF">L0U89_03475</name>
</gene>
<evidence type="ECO:0000256" key="1">
    <source>
        <dbReference type="ARBA" id="ARBA00022729"/>
    </source>
</evidence>
<dbReference type="SUPFAM" id="SSF88713">
    <property type="entry name" value="Glycoside hydrolase/deacetylase"/>
    <property type="match status" value="1"/>
</dbReference>
<dbReference type="CDD" id="cd10918">
    <property type="entry name" value="CE4_NodB_like_5s_6s"/>
    <property type="match status" value="1"/>
</dbReference>
<organism evidence="3 4">
    <name type="scientific">Mariniradius sediminis</name>
    <dbReference type="NCBI Taxonomy" id="2909237"/>
    <lineage>
        <taxon>Bacteria</taxon>
        <taxon>Pseudomonadati</taxon>
        <taxon>Bacteroidota</taxon>
        <taxon>Cytophagia</taxon>
        <taxon>Cytophagales</taxon>
        <taxon>Cyclobacteriaceae</taxon>
        <taxon>Mariniradius</taxon>
    </lineage>
</organism>
<evidence type="ECO:0000259" key="2">
    <source>
        <dbReference type="Pfam" id="PF01522"/>
    </source>
</evidence>
<proteinExistence type="predicted"/>
<keyword evidence="4" id="KW-1185">Reference proteome</keyword>
<dbReference type="EMBL" id="JAKEVZ010000002">
    <property type="protein sequence ID" value="MCF1750118.1"/>
    <property type="molecule type" value="Genomic_DNA"/>
</dbReference>
<name>A0ABS9BPZ1_9BACT</name>